<keyword evidence="3" id="KW-1185">Reference proteome</keyword>
<dbReference type="InterPro" id="IPR040079">
    <property type="entry name" value="Glutathione_S-Trfase"/>
</dbReference>
<feature type="domain" description="GST N-terminal" evidence="1">
    <location>
        <begin position="1"/>
        <end position="81"/>
    </location>
</feature>
<dbReference type="InterPro" id="IPR036249">
    <property type="entry name" value="Thioredoxin-like_sf"/>
</dbReference>
<protein>
    <submittedName>
        <fullName evidence="2">Glutathione S-transferase family protein</fullName>
    </submittedName>
</protein>
<dbReference type="Proteomes" id="UP001560685">
    <property type="component" value="Unassembled WGS sequence"/>
</dbReference>
<evidence type="ECO:0000259" key="1">
    <source>
        <dbReference type="PROSITE" id="PS50404"/>
    </source>
</evidence>
<comment type="caution">
    <text evidence="2">The sequence shown here is derived from an EMBL/GenBank/DDBJ whole genome shotgun (WGS) entry which is preliminary data.</text>
</comment>
<dbReference type="InterPro" id="IPR004045">
    <property type="entry name" value="Glutathione_S-Trfase_N"/>
</dbReference>
<dbReference type="PROSITE" id="PS50404">
    <property type="entry name" value="GST_NTER"/>
    <property type="match status" value="1"/>
</dbReference>
<dbReference type="Pfam" id="PF13409">
    <property type="entry name" value="GST_N_2"/>
    <property type="match status" value="1"/>
</dbReference>
<gene>
    <name evidence="2" type="ORF">ABFZ84_04175</name>
</gene>
<dbReference type="CDD" id="cd03046">
    <property type="entry name" value="GST_N_GTT1_like"/>
    <property type="match status" value="1"/>
</dbReference>
<dbReference type="SUPFAM" id="SSF52833">
    <property type="entry name" value="Thioredoxin-like"/>
    <property type="match status" value="1"/>
</dbReference>
<reference evidence="2 3" key="1">
    <citation type="submission" date="2024-05" db="EMBL/GenBank/DDBJ databases">
        <title>Three bacterial strains, DH-69, EH-24, and ECK-19 isolated from coastal sediments.</title>
        <authorList>
            <person name="Ye Y.-Q."/>
            <person name="Du Z.-J."/>
        </authorList>
    </citation>
    <scope>NUCLEOTIDE SEQUENCE [LARGE SCALE GENOMIC DNA]</scope>
    <source>
        <strain evidence="2 3">ECK-19</strain>
    </source>
</reference>
<dbReference type="SUPFAM" id="SSF47616">
    <property type="entry name" value="GST C-terminal domain-like"/>
    <property type="match status" value="1"/>
</dbReference>
<dbReference type="PANTHER" id="PTHR44051:SF21">
    <property type="entry name" value="GLUTATHIONE S-TRANSFERASE FAMILY PROTEIN"/>
    <property type="match status" value="1"/>
</dbReference>
<proteinExistence type="predicted"/>
<evidence type="ECO:0000313" key="3">
    <source>
        <dbReference type="Proteomes" id="UP001560685"/>
    </source>
</evidence>
<dbReference type="Gene3D" id="1.20.1050.130">
    <property type="match status" value="1"/>
</dbReference>
<dbReference type="InterPro" id="IPR036282">
    <property type="entry name" value="Glutathione-S-Trfase_C_sf"/>
</dbReference>
<dbReference type="Pfam" id="PF13410">
    <property type="entry name" value="GST_C_2"/>
    <property type="match status" value="1"/>
</dbReference>
<name>A0ABV3Z1R8_9PROT</name>
<sequence length="205" mass="23234">MSLKLIHFPLTRSLRVAWAIHELGIDAEIETRPFDRPKLKEAEYLAMNPTGKTPVLFDGDKRIIESVAIIQYLSNRYADGRLSRKPSDSDYADYLQFMEFGEAGMGGYAGMLVAQTAILPEEQRIEAMRIWAINETKNCLNFLEEHLTGRDYLLDEFSLADISVGYILFLVKVTRNGNLMGDAMRAYYDRVTAREAWAKASALAP</sequence>
<dbReference type="SFLD" id="SFLDG00358">
    <property type="entry name" value="Main_(cytGST)"/>
    <property type="match status" value="1"/>
</dbReference>
<evidence type="ECO:0000313" key="2">
    <source>
        <dbReference type="EMBL" id="MEX6632737.1"/>
    </source>
</evidence>
<organism evidence="2 3">
    <name type="scientific">Hyphococcus lacteus</name>
    <dbReference type="NCBI Taxonomy" id="3143536"/>
    <lineage>
        <taxon>Bacteria</taxon>
        <taxon>Pseudomonadati</taxon>
        <taxon>Pseudomonadota</taxon>
        <taxon>Alphaproteobacteria</taxon>
        <taxon>Parvularculales</taxon>
        <taxon>Parvularculaceae</taxon>
        <taxon>Hyphococcus</taxon>
    </lineage>
</organism>
<dbReference type="EMBL" id="JBEHZE010000001">
    <property type="protein sequence ID" value="MEX6632737.1"/>
    <property type="molecule type" value="Genomic_DNA"/>
</dbReference>
<dbReference type="RefSeq" id="WP_369312664.1">
    <property type="nucleotide sequence ID" value="NZ_JBEHZE010000001.1"/>
</dbReference>
<dbReference type="SFLD" id="SFLDG01150">
    <property type="entry name" value="Main.1:_Beta-like"/>
    <property type="match status" value="1"/>
</dbReference>
<dbReference type="SFLD" id="SFLDS00019">
    <property type="entry name" value="Glutathione_Transferase_(cytos"/>
    <property type="match status" value="1"/>
</dbReference>
<accession>A0ABV3Z1R8</accession>
<dbReference type="PANTHER" id="PTHR44051">
    <property type="entry name" value="GLUTATHIONE S-TRANSFERASE-RELATED"/>
    <property type="match status" value="1"/>
</dbReference>